<reference evidence="3 4" key="1">
    <citation type="journal article" date="2010" name="Plant Cell">
        <title>The Chlorella variabilis NC64A genome reveals adaptation to photosymbiosis, coevolution with viruses, and cryptic sex.</title>
        <authorList>
            <person name="Blanc G."/>
            <person name="Duncan G."/>
            <person name="Agarkova I."/>
            <person name="Borodovsky M."/>
            <person name="Gurnon J."/>
            <person name="Kuo A."/>
            <person name="Lindquist E."/>
            <person name="Lucas S."/>
            <person name="Pangilinan J."/>
            <person name="Polle J."/>
            <person name="Salamov A."/>
            <person name="Terry A."/>
            <person name="Yamada T."/>
            <person name="Dunigan D.D."/>
            <person name="Grigoriev I.V."/>
            <person name="Claverie J.M."/>
            <person name="Van Etten J.L."/>
        </authorList>
    </citation>
    <scope>NUCLEOTIDE SEQUENCE [LARGE SCALE GENOMIC DNA]</scope>
    <source>
        <strain evidence="3 4">NC64A</strain>
    </source>
</reference>
<dbReference type="PANTHER" id="PTHR44329">
    <property type="entry name" value="SERINE/THREONINE-PROTEIN KINASE TNNI3K-RELATED"/>
    <property type="match status" value="1"/>
</dbReference>
<keyword evidence="4" id="KW-1185">Reference proteome</keyword>
<dbReference type="OMA" id="CIITESA"/>
<dbReference type="GO" id="GO:0004674">
    <property type="term" value="F:protein serine/threonine kinase activity"/>
    <property type="evidence" value="ECO:0007669"/>
    <property type="project" value="TreeGrafter"/>
</dbReference>
<evidence type="ECO:0000313" key="4">
    <source>
        <dbReference type="Proteomes" id="UP000008141"/>
    </source>
</evidence>
<proteinExistence type="predicted"/>
<dbReference type="EMBL" id="GL433837">
    <property type="protein sequence ID" value="EFN58680.1"/>
    <property type="molecule type" value="Genomic_DNA"/>
</dbReference>
<accession>E1Z6N6</accession>
<dbReference type="KEGG" id="cvr:CHLNCDRAFT_19632"/>
<dbReference type="eggNOG" id="KOG0192">
    <property type="taxonomic scope" value="Eukaryota"/>
</dbReference>
<dbReference type="AlphaFoldDB" id="E1Z6N6"/>
<dbReference type="GeneID" id="17358134"/>
<evidence type="ECO:0000313" key="3">
    <source>
        <dbReference type="EMBL" id="EFN58680.1"/>
    </source>
</evidence>
<gene>
    <name evidence="3" type="ORF">CHLNCDRAFT_19632</name>
</gene>
<feature type="signal peptide" evidence="1">
    <location>
        <begin position="1"/>
        <end position="26"/>
    </location>
</feature>
<dbReference type="InterPro" id="IPR001245">
    <property type="entry name" value="Ser-Thr/Tyr_kinase_cat_dom"/>
</dbReference>
<sequence length="341" mass="37645">MACSDKGGWLVLHWTILHFLCPYVQEQVQMSKLLGVGAAGCVYSATYAGEQVAVKLLHPSTADEKELVREVKVMTALQHRYIIRILGACLEPPMAVVQELAAASLHELLHHQQLRPQWGLFMQLAEDVAIALAHCHAQRPPVLHRDLSARNVLLGFDGHARLADFGLATARNRTFLSNDKARRRAASAFWQAGAFGTASFMAPEVMQAGQVTERCDVFSYSILLWEMLTGLPAWQELVSPLQVMFAVGVERQRLPIPAGCPPALARLLKECWRHNPPLRPSFPEVLARLRKIRAQDSLLQLQPVLLKHSSANSSPSKAPTLTGAKPLFSLATRDTGHIMAV</sequence>
<dbReference type="RefSeq" id="XP_005850782.1">
    <property type="nucleotide sequence ID" value="XM_005850720.1"/>
</dbReference>
<dbReference type="Gene3D" id="1.10.510.10">
    <property type="entry name" value="Transferase(Phosphotransferase) domain 1"/>
    <property type="match status" value="1"/>
</dbReference>
<dbReference type="InterPro" id="IPR051681">
    <property type="entry name" value="Ser/Thr_Kinases-Pseudokinases"/>
</dbReference>
<dbReference type="Gene3D" id="3.30.200.20">
    <property type="entry name" value="Phosphorylase Kinase, domain 1"/>
    <property type="match status" value="1"/>
</dbReference>
<dbReference type="SUPFAM" id="SSF56112">
    <property type="entry name" value="Protein kinase-like (PK-like)"/>
    <property type="match status" value="1"/>
</dbReference>
<dbReference type="PROSITE" id="PS00109">
    <property type="entry name" value="PROTEIN_KINASE_TYR"/>
    <property type="match status" value="1"/>
</dbReference>
<feature type="chain" id="PRO_5003155505" description="Protein kinase domain-containing protein" evidence="1">
    <location>
        <begin position="27"/>
        <end position="341"/>
    </location>
</feature>
<dbReference type="STRING" id="554065.E1Z6N6"/>
<dbReference type="InParanoid" id="E1Z6N6"/>
<dbReference type="PROSITE" id="PS50011">
    <property type="entry name" value="PROTEIN_KINASE_DOM"/>
    <property type="match status" value="1"/>
</dbReference>
<dbReference type="InterPro" id="IPR000719">
    <property type="entry name" value="Prot_kinase_dom"/>
</dbReference>
<dbReference type="Proteomes" id="UP000008141">
    <property type="component" value="Unassembled WGS sequence"/>
</dbReference>
<dbReference type="OrthoDB" id="339325at2759"/>
<dbReference type="Pfam" id="PF07714">
    <property type="entry name" value="PK_Tyr_Ser-Thr"/>
    <property type="match status" value="1"/>
</dbReference>
<evidence type="ECO:0000256" key="1">
    <source>
        <dbReference type="SAM" id="SignalP"/>
    </source>
</evidence>
<evidence type="ECO:0000259" key="2">
    <source>
        <dbReference type="PROSITE" id="PS50011"/>
    </source>
</evidence>
<organism evidence="4">
    <name type="scientific">Chlorella variabilis</name>
    <name type="common">Green alga</name>
    <dbReference type="NCBI Taxonomy" id="554065"/>
    <lineage>
        <taxon>Eukaryota</taxon>
        <taxon>Viridiplantae</taxon>
        <taxon>Chlorophyta</taxon>
        <taxon>core chlorophytes</taxon>
        <taxon>Trebouxiophyceae</taxon>
        <taxon>Chlorellales</taxon>
        <taxon>Chlorellaceae</taxon>
        <taxon>Chlorella clade</taxon>
        <taxon>Chlorella</taxon>
    </lineage>
</organism>
<dbReference type="InterPro" id="IPR011009">
    <property type="entry name" value="Kinase-like_dom_sf"/>
</dbReference>
<feature type="domain" description="Protein kinase" evidence="2">
    <location>
        <begin position="28"/>
        <end position="305"/>
    </location>
</feature>
<name>E1Z6N6_CHLVA</name>
<protein>
    <recommendedName>
        <fullName evidence="2">Protein kinase domain-containing protein</fullName>
    </recommendedName>
</protein>
<dbReference type="InterPro" id="IPR008266">
    <property type="entry name" value="Tyr_kinase_AS"/>
</dbReference>
<dbReference type="GO" id="GO:0005524">
    <property type="term" value="F:ATP binding"/>
    <property type="evidence" value="ECO:0007669"/>
    <property type="project" value="InterPro"/>
</dbReference>
<keyword evidence="1" id="KW-0732">Signal</keyword>